<evidence type="ECO:0000313" key="6">
    <source>
        <dbReference type="Proteomes" id="UP000267536"/>
    </source>
</evidence>
<accession>A0A3N4GRK0</accession>
<dbReference type="InterPro" id="IPR025110">
    <property type="entry name" value="AMP-bd_C"/>
</dbReference>
<dbReference type="PANTHER" id="PTHR43201">
    <property type="entry name" value="ACYL-COA SYNTHETASE"/>
    <property type="match status" value="1"/>
</dbReference>
<dbReference type="OrthoDB" id="9803968at2"/>
<keyword evidence="2" id="KW-0436">Ligase</keyword>
<evidence type="ECO:0000256" key="2">
    <source>
        <dbReference type="ARBA" id="ARBA00022598"/>
    </source>
</evidence>
<dbReference type="Proteomes" id="UP000267536">
    <property type="component" value="Unassembled WGS sequence"/>
</dbReference>
<dbReference type="Pfam" id="PF00501">
    <property type="entry name" value="AMP-binding"/>
    <property type="match status" value="1"/>
</dbReference>
<dbReference type="InterPro" id="IPR020845">
    <property type="entry name" value="AMP-binding_CS"/>
</dbReference>
<dbReference type="InterPro" id="IPR042099">
    <property type="entry name" value="ANL_N_sf"/>
</dbReference>
<organism evidence="5 6">
    <name type="scientific">Gordonia oryzae</name>
    <dbReference type="NCBI Taxonomy" id="2487349"/>
    <lineage>
        <taxon>Bacteria</taxon>
        <taxon>Bacillati</taxon>
        <taxon>Actinomycetota</taxon>
        <taxon>Actinomycetes</taxon>
        <taxon>Mycobacteriales</taxon>
        <taxon>Gordoniaceae</taxon>
        <taxon>Gordonia</taxon>
    </lineage>
</organism>
<comment type="similarity">
    <text evidence="1">Belongs to the ATP-dependent AMP-binding enzyme family.</text>
</comment>
<feature type="domain" description="AMP-dependent synthetase/ligase" evidence="3">
    <location>
        <begin position="33"/>
        <end position="411"/>
    </location>
</feature>
<keyword evidence="6" id="KW-1185">Reference proteome</keyword>
<dbReference type="Gene3D" id="3.40.50.12780">
    <property type="entry name" value="N-terminal domain of ligase-like"/>
    <property type="match status" value="1"/>
</dbReference>
<dbReference type="Pfam" id="PF13193">
    <property type="entry name" value="AMP-binding_C"/>
    <property type="match status" value="1"/>
</dbReference>
<dbReference type="GO" id="GO:0031956">
    <property type="term" value="F:medium-chain fatty acid-CoA ligase activity"/>
    <property type="evidence" value="ECO:0007669"/>
    <property type="project" value="TreeGrafter"/>
</dbReference>
<dbReference type="InterPro" id="IPR045851">
    <property type="entry name" value="AMP-bd_C_sf"/>
</dbReference>
<dbReference type="InterPro" id="IPR000873">
    <property type="entry name" value="AMP-dep_synth/lig_dom"/>
</dbReference>
<dbReference type="GO" id="GO:0006631">
    <property type="term" value="P:fatty acid metabolic process"/>
    <property type="evidence" value="ECO:0007669"/>
    <property type="project" value="TreeGrafter"/>
</dbReference>
<dbReference type="PANTHER" id="PTHR43201:SF5">
    <property type="entry name" value="MEDIUM-CHAIN ACYL-COA LIGASE ACSF2, MITOCHONDRIAL"/>
    <property type="match status" value="1"/>
</dbReference>
<evidence type="ECO:0000259" key="4">
    <source>
        <dbReference type="Pfam" id="PF13193"/>
    </source>
</evidence>
<name>A0A3N4GRK0_9ACTN</name>
<sequence>MVTFDVEALYGRHADDRWNRVSVTDLVERVTWSHPDRIALLALSDAYGDERFASLTYRQLDELTNQIAQALTGRGVGRGDIVLIVGENSAEGYAMKLGTAKAGAVGAALNPSMAPDVIADIVRRIEPRLVVVDGAFVDHVTRSLEPSGLAIDVTIPIGGAIAPGSVSFADFVDDQPTSEPEVAIHGDDIWEILFTSGTTSMPKAAMMSHVSGTMSAHGFALSLTRGLDIESDLVSGTQLPMIYHVGHTIFILATFAAGGTFILGRRPDPVVAAKAVADHRITMLWAGSPAMVAAFADAASVAEQDISSLTVLVYGWGAVPPAIFDKLRAQARELKMMGIFGQTEAIACHRFWPSREVDVYRTTAPATNYVGLPSALLASEIVDAEGNSLAGRPGVAGEAVYRTPSVTAGYYRDKAATRTAFADGWFHSGDSCMYDESGLRIMVDRFKDIVKTGGENVSSLRVESVVVGHPLVEKAAVIGLADERWGEVVTAVVVPVKGADIDPDNVIAYARERLAGYETPKRIIVTDELPETVGGKVLKYKLRALHS</sequence>
<gene>
    <name evidence="5" type="ORF">EF294_07175</name>
</gene>
<dbReference type="PROSITE" id="PS00455">
    <property type="entry name" value="AMP_BINDING"/>
    <property type="match status" value="1"/>
</dbReference>
<protein>
    <submittedName>
        <fullName evidence="5">AMP-dependent synthetase</fullName>
    </submittedName>
</protein>
<dbReference type="SUPFAM" id="SSF56801">
    <property type="entry name" value="Acetyl-CoA synthetase-like"/>
    <property type="match status" value="1"/>
</dbReference>
<comment type="caution">
    <text evidence="5">The sequence shown here is derived from an EMBL/GenBank/DDBJ whole genome shotgun (WGS) entry which is preliminary data.</text>
</comment>
<dbReference type="AlphaFoldDB" id="A0A3N4GRK0"/>
<evidence type="ECO:0000313" key="5">
    <source>
        <dbReference type="EMBL" id="RPA64865.1"/>
    </source>
</evidence>
<feature type="domain" description="AMP-binding enzyme C-terminal" evidence="4">
    <location>
        <begin position="462"/>
        <end position="536"/>
    </location>
</feature>
<evidence type="ECO:0000256" key="1">
    <source>
        <dbReference type="ARBA" id="ARBA00006432"/>
    </source>
</evidence>
<dbReference type="EMBL" id="RKMH01000004">
    <property type="protein sequence ID" value="RPA64865.1"/>
    <property type="molecule type" value="Genomic_DNA"/>
</dbReference>
<proteinExistence type="inferred from homology"/>
<evidence type="ECO:0000259" key="3">
    <source>
        <dbReference type="Pfam" id="PF00501"/>
    </source>
</evidence>
<reference evidence="5 6" key="1">
    <citation type="submission" date="2018-11" db="EMBL/GenBank/DDBJ databases">
        <title>Draft genome sequence of Gordonia sp. RS15-1S isolated from rice stems.</title>
        <authorList>
            <person name="Muangham S."/>
        </authorList>
    </citation>
    <scope>NUCLEOTIDE SEQUENCE [LARGE SCALE GENOMIC DNA]</scope>
    <source>
        <strain evidence="5 6">RS15-1S</strain>
    </source>
</reference>
<dbReference type="Gene3D" id="3.30.300.30">
    <property type="match status" value="1"/>
</dbReference>